<feature type="domain" description="Endonuclease/exonuclease/phosphatase" evidence="10">
    <location>
        <begin position="104"/>
        <end position="332"/>
    </location>
</feature>
<gene>
    <name evidence="11" type="ORF">CATMQ487_01960</name>
</gene>
<keyword evidence="8" id="KW-0234">DNA repair</keyword>
<name>A0ABM7YG40_9BURK</name>
<feature type="transmembrane region" description="Helical" evidence="9">
    <location>
        <begin position="44"/>
        <end position="67"/>
    </location>
</feature>
<keyword evidence="9" id="KW-0472">Membrane</keyword>
<proteinExistence type="predicted"/>
<comment type="cofactor">
    <cofactor evidence="2">
        <name>Mg(2+)</name>
        <dbReference type="ChEBI" id="CHEBI:18420"/>
    </cofactor>
</comment>
<keyword evidence="4" id="KW-0479">Metal-binding</keyword>
<protein>
    <recommendedName>
        <fullName evidence="10">Endonuclease/exonuclease/phosphatase domain-containing protein</fullName>
    </recommendedName>
</protein>
<evidence type="ECO:0000256" key="7">
    <source>
        <dbReference type="ARBA" id="ARBA00022842"/>
    </source>
</evidence>
<accession>A0ABM7YG40</accession>
<comment type="cofactor">
    <cofactor evidence="1">
        <name>Mn(2+)</name>
        <dbReference type="ChEBI" id="CHEBI:29035"/>
    </cofactor>
</comment>
<evidence type="ECO:0000259" key="10">
    <source>
        <dbReference type="Pfam" id="PF03372"/>
    </source>
</evidence>
<keyword evidence="5" id="KW-0227">DNA damage</keyword>
<evidence type="ECO:0000256" key="8">
    <source>
        <dbReference type="ARBA" id="ARBA00023204"/>
    </source>
</evidence>
<dbReference type="PANTHER" id="PTHR15822">
    <property type="entry name" value="TRAF AND TNF RECEPTOR-ASSOCIATED PROTEIN"/>
    <property type="match status" value="1"/>
</dbReference>
<reference evidence="11" key="1">
    <citation type="submission" date="2022-04" db="EMBL/GenBank/DDBJ databases">
        <title>Whole genome sequence of Sphaerotilus sp. FB-5.</title>
        <authorList>
            <person name="Takeda M."/>
            <person name="Narihara S."/>
            <person name="Akimoto M."/>
            <person name="Akimoto R."/>
            <person name="Nishiyashiki S."/>
            <person name="Murakami T."/>
        </authorList>
    </citation>
    <scope>NUCLEOTIDE SEQUENCE</scope>
    <source>
        <strain evidence="11">FB-5</strain>
    </source>
</reference>
<evidence type="ECO:0000256" key="3">
    <source>
        <dbReference type="ARBA" id="ARBA00022722"/>
    </source>
</evidence>
<keyword evidence="3" id="KW-0540">Nuclease</keyword>
<evidence type="ECO:0000313" key="12">
    <source>
        <dbReference type="Proteomes" id="UP001057498"/>
    </source>
</evidence>
<dbReference type="InterPro" id="IPR051547">
    <property type="entry name" value="TDP2-like"/>
</dbReference>
<evidence type="ECO:0000256" key="1">
    <source>
        <dbReference type="ARBA" id="ARBA00001936"/>
    </source>
</evidence>
<keyword evidence="12" id="KW-1185">Reference proteome</keyword>
<dbReference type="RefSeq" id="WP_251971531.1">
    <property type="nucleotide sequence ID" value="NZ_AP025730.1"/>
</dbReference>
<dbReference type="Pfam" id="PF03372">
    <property type="entry name" value="Exo_endo_phos"/>
    <property type="match status" value="1"/>
</dbReference>
<evidence type="ECO:0000256" key="2">
    <source>
        <dbReference type="ARBA" id="ARBA00001946"/>
    </source>
</evidence>
<evidence type="ECO:0000313" key="11">
    <source>
        <dbReference type="EMBL" id="BDI03226.1"/>
    </source>
</evidence>
<dbReference type="EMBL" id="AP025730">
    <property type="protein sequence ID" value="BDI03226.1"/>
    <property type="molecule type" value="Genomic_DNA"/>
</dbReference>
<organism evidence="11 12">
    <name type="scientific">Sphaerotilus microaerophilus</name>
    <dbReference type="NCBI Taxonomy" id="2914710"/>
    <lineage>
        <taxon>Bacteria</taxon>
        <taxon>Pseudomonadati</taxon>
        <taxon>Pseudomonadota</taxon>
        <taxon>Betaproteobacteria</taxon>
        <taxon>Burkholderiales</taxon>
        <taxon>Sphaerotilaceae</taxon>
        <taxon>Sphaerotilus</taxon>
    </lineage>
</organism>
<sequence>MTPSPTRSWITPLLRAAVILSLLASAALGLAFTLDRGPNAWIELLRYVPYPAWLAPALVVFLASWALGWRWRAAAALSPLLVTGVVMGPVWGHADNGSGRLRLMTYNIKSFLAEERVGGFDLLGLEISQHDADVIVMQDADEFTQPGAKMPAPLEAAFKGRQVIKRGEYMIASRVPLRDCSAPKMPGKREPHHYLRCVITVDGREIDLVTAHLFSPRSGLNAARHDRLAGLDEWEHNLAVRRNQVESIARDLSRQPRPLILAGDLNLPEASPLLRRLLDTGLRDAFSSAGRGYGFTHGHSLRPYISFLRIDHILVSPDIGVREAFAGGREGSAHRPVVADLLMQRLPE</sequence>
<dbReference type="Proteomes" id="UP001057498">
    <property type="component" value="Chromosome"/>
</dbReference>
<keyword evidence="6" id="KW-0378">Hydrolase</keyword>
<dbReference type="PANTHER" id="PTHR15822:SF4">
    <property type="entry name" value="TYROSYL-DNA PHOSPHODIESTERASE 2"/>
    <property type="match status" value="1"/>
</dbReference>
<dbReference type="InterPro" id="IPR005135">
    <property type="entry name" value="Endo/exonuclease/phosphatase"/>
</dbReference>
<dbReference type="SUPFAM" id="SSF56219">
    <property type="entry name" value="DNase I-like"/>
    <property type="match status" value="1"/>
</dbReference>
<keyword evidence="7" id="KW-0460">Magnesium</keyword>
<evidence type="ECO:0000256" key="5">
    <source>
        <dbReference type="ARBA" id="ARBA00022763"/>
    </source>
</evidence>
<dbReference type="Gene3D" id="3.60.10.10">
    <property type="entry name" value="Endonuclease/exonuclease/phosphatase"/>
    <property type="match status" value="1"/>
</dbReference>
<keyword evidence="9" id="KW-1133">Transmembrane helix</keyword>
<dbReference type="InterPro" id="IPR036691">
    <property type="entry name" value="Endo/exonu/phosph_ase_sf"/>
</dbReference>
<evidence type="ECO:0000256" key="6">
    <source>
        <dbReference type="ARBA" id="ARBA00022801"/>
    </source>
</evidence>
<evidence type="ECO:0000256" key="9">
    <source>
        <dbReference type="SAM" id="Phobius"/>
    </source>
</evidence>
<feature type="transmembrane region" description="Helical" evidence="9">
    <location>
        <begin position="12"/>
        <end position="32"/>
    </location>
</feature>
<keyword evidence="9" id="KW-0812">Transmembrane</keyword>
<evidence type="ECO:0000256" key="4">
    <source>
        <dbReference type="ARBA" id="ARBA00022723"/>
    </source>
</evidence>
<feature type="transmembrane region" description="Helical" evidence="9">
    <location>
        <begin position="73"/>
        <end position="94"/>
    </location>
</feature>